<comment type="cofactor">
    <cofactor evidence="9">
        <name>Zn(2+)</name>
        <dbReference type="ChEBI" id="CHEBI:29105"/>
    </cofactor>
    <text evidence="9">Binds 1 zinc ion per subunit.</text>
</comment>
<evidence type="ECO:0000256" key="10">
    <source>
        <dbReference type="PIRSR" id="PIRSR000112-2"/>
    </source>
</evidence>
<keyword evidence="14" id="KW-1185">Reference proteome</keyword>
<evidence type="ECO:0000256" key="9">
    <source>
        <dbReference type="PIRSR" id="PIRSR000112-1"/>
    </source>
</evidence>
<keyword evidence="3 13" id="KW-0560">Oxidoreductase</keyword>
<feature type="binding site" evidence="11">
    <location>
        <begin position="102"/>
        <end position="106"/>
    </location>
    <ligand>
        <name>NAD(+)</name>
        <dbReference type="ChEBI" id="CHEBI:57540"/>
    </ligand>
</feature>
<protein>
    <recommendedName>
        <fullName evidence="7">Glycerol dehydrogenase</fullName>
        <ecNumber evidence="6">1.1.1.6</ecNumber>
    </recommendedName>
</protein>
<dbReference type="AlphaFoldDB" id="A0A0A3YR79"/>
<dbReference type="InterPro" id="IPR001670">
    <property type="entry name" value="ADH_Fe/GldA"/>
</dbReference>
<evidence type="ECO:0000256" key="7">
    <source>
        <dbReference type="ARBA" id="ARBA00040132"/>
    </source>
</evidence>
<evidence type="ECO:0000313" key="13">
    <source>
        <dbReference type="EMBL" id="KGT89135.1"/>
    </source>
</evidence>
<dbReference type="CDD" id="cd08170">
    <property type="entry name" value="GlyDH"/>
    <property type="match status" value="1"/>
</dbReference>
<name>A0A0A3YR79_9GAMM</name>
<dbReference type="PROSITE" id="PS00913">
    <property type="entry name" value="ADH_IRON_1"/>
    <property type="match status" value="1"/>
</dbReference>
<evidence type="ECO:0000256" key="5">
    <source>
        <dbReference type="ARBA" id="ARBA00037918"/>
    </source>
</evidence>
<evidence type="ECO:0000256" key="8">
    <source>
        <dbReference type="ARBA" id="ARBA00049006"/>
    </source>
</evidence>
<dbReference type="SUPFAM" id="SSF56796">
    <property type="entry name" value="Dehydroquinate synthase-like"/>
    <property type="match status" value="1"/>
</dbReference>
<dbReference type="PROSITE" id="PS00060">
    <property type="entry name" value="ADH_IRON_2"/>
    <property type="match status" value="1"/>
</dbReference>
<sequence length="364" mass="38927">MSVGNHVQGTLSGARFPGRYLQGAGSLSLLGEEIALFGQRALLIVDRGIYSRYVEPLSTSCQSLTTFVLEQHGGDCTEAEIDRLRQIAAAQGVEVVVGVGGGKTLDTAKAVAWHQTCASIIVPTIAASDAPCSALAVVYHPDGSVAYDLFLPRNPDLVLVDTALIAEAPPRFLVAGMGDALATFYEAEACHQSHAKNSFGVNGLPIAWALARQCLETLFDYGVTALEECRQQQAGESVERIVEANILLSGLGFESGGVAGAHAIHHGLCELHATHNYLHGEKVALGVLAELKLQQAEESVYRQVFNFCQSVGLPTSLAQLGIIEPTEAELLQIAQRACREGEIIYNEPFPISVEQVVVVLRELR</sequence>
<feature type="binding site" evidence="11">
    <location>
        <position position="135"/>
    </location>
    <ligand>
        <name>NAD(+)</name>
        <dbReference type="ChEBI" id="CHEBI:57540"/>
    </ligand>
</feature>
<feature type="binding site" evidence="10">
    <location>
        <position position="129"/>
    </location>
    <ligand>
        <name>glycerol</name>
        <dbReference type="ChEBI" id="CHEBI:17754"/>
    </ligand>
</feature>
<organism evidence="13 14">
    <name type="scientific">Erwinia typographi</name>
    <dbReference type="NCBI Taxonomy" id="371042"/>
    <lineage>
        <taxon>Bacteria</taxon>
        <taxon>Pseudomonadati</taxon>
        <taxon>Pseudomonadota</taxon>
        <taxon>Gammaproteobacteria</taxon>
        <taxon>Enterobacterales</taxon>
        <taxon>Erwiniaceae</taxon>
        <taxon>Erwinia</taxon>
    </lineage>
</organism>
<feature type="domain" description="Alcohol dehydrogenase iron-type/glycerol dehydrogenase GldA" evidence="12">
    <location>
        <begin position="17"/>
        <end position="162"/>
    </location>
</feature>
<dbReference type="EMBL" id="JRUQ01000057">
    <property type="protein sequence ID" value="KGT89135.1"/>
    <property type="molecule type" value="Genomic_DNA"/>
</dbReference>
<feature type="binding site" evidence="11">
    <location>
        <position position="133"/>
    </location>
    <ligand>
        <name>NAD(+)</name>
        <dbReference type="ChEBI" id="CHEBI:57540"/>
    </ligand>
</feature>
<keyword evidence="4 11" id="KW-0520">NAD</keyword>
<dbReference type="Gene3D" id="3.40.50.1970">
    <property type="match status" value="1"/>
</dbReference>
<dbReference type="InterPro" id="IPR016205">
    <property type="entry name" value="Glycerol_DH"/>
</dbReference>
<comment type="pathway">
    <text evidence="5">Polyol metabolism; glycerol fermentation; glycerone phosphate from glycerol (oxidative route): step 1/2.</text>
</comment>
<feature type="binding site" evidence="11">
    <location>
        <position position="139"/>
    </location>
    <ligand>
        <name>NAD(+)</name>
        <dbReference type="ChEBI" id="CHEBI:57540"/>
    </ligand>
</feature>
<dbReference type="Proteomes" id="UP000030351">
    <property type="component" value="Unassembled WGS sequence"/>
</dbReference>
<proteinExistence type="inferred from homology"/>
<dbReference type="OrthoDB" id="6502012at2"/>
<feature type="binding site" evidence="9">
    <location>
        <position position="279"/>
    </location>
    <ligand>
        <name>glycerol</name>
        <dbReference type="ChEBI" id="CHEBI:17754"/>
    </ligand>
</feature>
<dbReference type="GO" id="GO:0005829">
    <property type="term" value="C:cytosol"/>
    <property type="evidence" value="ECO:0007669"/>
    <property type="project" value="TreeGrafter"/>
</dbReference>
<dbReference type="PIRSF" id="PIRSF000112">
    <property type="entry name" value="Glycerol_dehydrogenase"/>
    <property type="match status" value="1"/>
</dbReference>
<dbReference type="PANTHER" id="PTHR43616:SF5">
    <property type="entry name" value="GLYCEROL DEHYDROGENASE 1"/>
    <property type="match status" value="1"/>
</dbReference>
<dbReference type="NCBIfam" id="NF006941">
    <property type="entry name" value="PRK09423.1"/>
    <property type="match status" value="1"/>
</dbReference>
<feature type="binding site" evidence="9">
    <location>
        <position position="262"/>
    </location>
    <ligand>
        <name>glycerol</name>
        <dbReference type="ChEBI" id="CHEBI:17754"/>
    </ligand>
</feature>
<evidence type="ECO:0000256" key="2">
    <source>
        <dbReference type="ARBA" id="ARBA00022723"/>
    </source>
</evidence>
<dbReference type="Gene3D" id="1.20.1090.10">
    <property type="entry name" value="Dehydroquinate synthase-like - alpha domain"/>
    <property type="match status" value="1"/>
</dbReference>
<dbReference type="eggNOG" id="COG0371">
    <property type="taxonomic scope" value="Bacteria"/>
</dbReference>
<reference evidence="13 14" key="1">
    <citation type="submission" date="2014-10" db="EMBL/GenBank/DDBJ databases">
        <title>Genome sequence of Erwinia typographi M043b.</title>
        <authorList>
            <person name="Chan K.-G."/>
            <person name="Tan W.-S."/>
        </authorList>
    </citation>
    <scope>NUCLEOTIDE SEQUENCE [LARGE SCALE GENOMIC DNA]</scope>
    <source>
        <strain evidence="13 14">M043b</strain>
    </source>
</reference>
<dbReference type="PANTHER" id="PTHR43616">
    <property type="entry name" value="GLYCEROL DEHYDROGENASE"/>
    <property type="match status" value="1"/>
</dbReference>
<evidence type="ECO:0000256" key="3">
    <source>
        <dbReference type="ARBA" id="ARBA00023002"/>
    </source>
</evidence>
<dbReference type="InterPro" id="IPR018211">
    <property type="entry name" value="ADH_Fe_CS"/>
</dbReference>
<dbReference type="RefSeq" id="WP_034896894.1">
    <property type="nucleotide sequence ID" value="NZ_JRUQ01000057.1"/>
</dbReference>
<keyword evidence="9" id="KW-0862">Zinc</keyword>
<evidence type="ECO:0000256" key="1">
    <source>
        <dbReference type="ARBA" id="ARBA00007358"/>
    </source>
</evidence>
<dbReference type="EC" id="1.1.1.6" evidence="6"/>
<comment type="catalytic activity">
    <reaction evidence="8">
        <text>glycerol + NAD(+) = dihydroxyacetone + NADH + H(+)</text>
        <dbReference type="Rhea" id="RHEA:13769"/>
        <dbReference type="ChEBI" id="CHEBI:15378"/>
        <dbReference type="ChEBI" id="CHEBI:16016"/>
        <dbReference type="ChEBI" id="CHEBI:17754"/>
        <dbReference type="ChEBI" id="CHEBI:57540"/>
        <dbReference type="ChEBI" id="CHEBI:57945"/>
        <dbReference type="EC" id="1.1.1.6"/>
    </reaction>
</comment>
<comment type="caution">
    <text evidence="13">The sequence shown here is derived from an EMBL/GenBank/DDBJ whole genome shotgun (WGS) entry which is preliminary data.</text>
</comment>
<gene>
    <name evidence="13" type="primary">gldA</name>
    <name evidence="13" type="ORF">NG99_20105</name>
</gene>
<accession>A0A0A3YR79</accession>
<feature type="binding site" evidence="9">
    <location>
        <position position="179"/>
    </location>
    <ligand>
        <name>glycerol</name>
        <dbReference type="ChEBI" id="CHEBI:17754"/>
    </ligand>
</feature>
<evidence type="ECO:0000259" key="12">
    <source>
        <dbReference type="Pfam" id="PF00465"/>
    </source>
</evidence>
<dbReference type="Pfam" id="PF00465">
    <property type="entry name" value="Fe-ADH"/>
    <property type="match status" value="1"/>
</dbReference>
<comment type="similarity">
    <text evidence="1">Belongs to the iron-containing alcohol dehydrogenase family.</text>
</comment>
<evidence type="ECO:0000313" key="14">
    <source>
        <dbReference type="Proteomes" id="UP000030351"/>
    </source>
</evidence>
<dbReference type="GO" id="GO:0008888">
    <property type="term" value="F:glycerol dehydrogenase (NAD+) activity"/>
    <property type="evidence" value="ECO:0007669"/>
    <property type="project" value="UniProtKB-EC"/>
</dbReference>
<dbReference type="STRING" id="371042.NG99_20105"/>
<dbReference type="GO" id="GO:0046872">
    <property type="term" value="F:metal ion binding"/>
    <property type="evidence" value="ECO:0007669"/>
    <property type="project" value="UniProtKB-KW"/>
</dbReference>
<keyword evidence="2 9" id="KW-0479">Metal-binding</keyword>
<evidence type="ECO:0000256" key="11">
    <source>
        <dbReference type="PIRSR" id="PIRSR000112-3"/>
    </source>
</evidence>
<evidence type="ECO:0000256" key="6">
    <source>
        <dbReference type="ARBA" id="ARBA00039147"/>
    </source>
</evidence>
<evidence type="ECO:0000256" key="4">
    <source>
        <dbReference type="ARBA" id="ARBA00023027"/>
    </source>
</evidence>